<name>A0A165PD51_9APHY</name>
<proteinExistence type="predicted"/>
<protein>
    <submittedName>
        <fullName evidence="2">Uncharacterized protein</fullName>
    </submittedName>
</protein>
<dbReference type="AlphaFoldDB" id="A0A165PD51"/>
<sequence>MRLREKAVGRGPDGEGEEGDCHCRTRDPLGRSVALVQQRPRVEASAGLRVRPEAYRHPALCHAPNAAPAIHPRGSPPCRQPAHPSDSDIPPSPYKAPGLSRAAPAPPGPELDPAALPPPPPSTLAPARRPLLSSPRRTRHARVPEPPTRRVLVQAPPPRARRRVPPLDARPRADRPRARARRPRAAPQEPPAQVRRVRRAAPPACRVPPPPRVDAPHRRVDRQRRRRRRGKGTPVPAPLPPHTHACSRSHLGYGAGTRPDHVLVGRHPRRRRRRRRLRGRPRARPRRVRPAPVSAPPPVHVYPGRAGHRALRDLHRVPPLEPRRTRARARPVLYPALARVPRAPACAAPRPRRVRAPQIFSARAALPPLLALVHIRGGGAALLLEEAGCRPRIPSSRLAPPTCAVPGPPCVIARTTA</sequence>
<keyword evidence="3" id="KW-1185">Reference proteome</keyword>
<evidence type="ECO:0000256" key="1">
    <source>
        <dbReference type="SAM" id="MobiDB-lite"/>
    </source>
</evidence>
<evidence type="ECO:0000313" key="2">
    <source>
        <dbReference type="EMBL" id="KZT68059.1"/>
    </source>
</evidence>
<feature type="region of interest" description="Disordered" evidence="1">
    <location>
        <begin position="1"/>
        <end position="52"/>
    </location>
</feature>
<feature type="compositionally biased region" description="Basic residues" evidence="1">
    <location>
        <begin position="264"/>
        <end position="289"/>
    </location>
</feature>
<gene>
    <name evidence="2" type="ORF">DAEQUDRAFT_347759</name>
</gene>
<feature type="compositionally biased region" description="Basic and acidic residues" evidence="1">
    <location>
        <begin position="19"/>
        <end position="29"/>
    </location>
</feature>
<feature type="compositionally biased region" description="Low complexity" evidence="1">
    <location>
        <begin position="185"/>
        <end position="204"/>
    </location>
</feature>
<feature type="compositionally biased region" description="Pro residues" evidence="1">
    <location>
        <begin position="104"/>
        <end position="123"/>
    </location>
</feature>
<dbReference type="STRING" id="1314783.A0A165PD51"/>
<accession>A0A165PD51</accession>
<evidence type="ECO:0000313" key="3">
    <source>
        <dbReference type="Proteomes" id="UP000076727"/>
    </source>
</evidence>
<dbReference type="EMBL" id="KV429070">
    <property type="protein sequence ID" value="KZT68059.1"/>
    <property type="molecule type" value="Genomic_DNA"/>
</dbReference>
<reference evidence="2 3" key="1">
    <citation type="journal article" date="2016" name="Mol. Biol. Evol.">
        <title>Comparative Genomics of Early-Diverging Mushroom-Forming Fungi Provides Insights into the Origins of Lignocellulose Decay Capabilities.</title>
        <authorList>
            <person name="Nagy L.G."/>
            <person name="Riley R."/>
            <person name="Tritt A."/>
            <person name="Adam C."/>
            <person name="Daum C."/>
            <person name="Floudas D."/>
            <person name="Sun H."/>
            <person name="Yadav J.S."/>
            <person name="Pangilinan J."/>
            <person name="Larsson K.H."/>
            <person name="Matsuura K."/>
            <person name="Barry K."/>
            <person name="Labutti K."/>
            <person name="Kuo R."/>
            <person name="Ohm R.A."/>
            <person name="Bhattacharya S.S."/>
            <person name="Shirouzu T."/>
            <person name="Yoshinaga Y."/>
            <person name="Martin F.M."/>
            <person name="Grigoriev I.V."/>
            <person name="Hibbett D.S."/>
        </authorList>
    </citation>
    <scope>NUCLEOTIDE SEQUENCE [LARGE SCALE GENOMIC DNA]</scope>
    <source>
        <strain evidence="2 3">L-15889</strain>
    </source>
</reference>
<organism evidence="2 3">
    <name type="scientific">Daedalea quercina L-15889</name>
    <dbReference type="NCBI Taxonomy" id="1314783"/>
    <lineage>
        <taxon>Eukaryota</taxon>
        <taxon>Fungi</taxon>
        <taxon>Dikarya</taxon>
        <taxon>Basidiomycota</taxon>
        <taxon>Agaricomycotina</taxon>
        <taxon>Agaricomycetes</taxon>
        <taxon>Polyporales</taxon>
        <taxon>Fomitopsis</taxon>
    </lineage>
</organism>
<dbReference type="Proteomes" id="UP000076727">
    <property type="component" value="Unassembled WGS sequence"/>
</dbReference>
<feature type="compositionally biased region" description="Low complexity" evidence="1">
    <location>
        <begin position="124"/>
        <end position="135"/>
    </location>
</feature>
<feature type="region of interest" description="Disordered" evidence="1">
    <location>
        <begin position="64"/>
        <end position="305"/>
    </location>
</feature>
<feature type="compositionally biased region" description="Basic residues" evidence="1">
    <location>
        <begin position="219"/>
        <end position="231"/>
    </location>
</feature>